<evidence type="ECO:0000313" key="2">
    <source>
        <dbReference type="EMBL" id="CAI6332830.1"/>
    </source>
</evidence>
<feature type="region of interest" description="Disordered" evidence="1">
    <location>
        <begin position="56"/>
        <end position="140"/>
    </location>
</feature>
<dbReference type="AlphaFoldDB" id="A0A9W4UB74"/>
<reference evidence="2" key="1">
    <citation type="submission" date="2023-01" db="EMBL/GenBank/DDBJ databases">
        <authorList>
            <person name="Van Ghelder C."/>
            <person name="Rancurel C."/>
        </authorList>
    </citation>
    <scope>NUCLEOTIDE SEQUENCE</scope>
    <source>
        <strain evidence="2">CNCM I-4278</strain>
    </source>
</reference>
<dbReference type="EMBL" id="CAOQHR010000003">
    <property type="protein sequence ID" value="CAI6332830.1"/>
    <property type="molecule type" value="Genomic_DNA"/>
</dbReference>
<feature type="compositionally biased region" description="Basic and acidic residues" evidence="1">
    <location>
        <begin position="349"/>
        <end position="362"/>
    </location>
</feature>
<name>A0A9W4UB74_9PLEO</name>
<feature type="compositionally biased region" description="Gly residues" evidence="1">
    <location>
        <begin position="317"/>
        <end position="338"/>
    </location>
</feature>
<accession>A0A9W4UB74</accession>
<feature type="region of interest" description="Disordered" evidence="1">
    <location>
        <begin position="282"/>
        <end position="362"/>
    </location>
</feature>
<dbReference type="Proteomes" id="UP001152607">
    <property type="component" value="Unassembled WGS sequence"/>
</dbReference>
<proteinExistence type="predicted"/>
<evidence type="ECO:0000313" key="3">
    <source>
        <dbReference type="Proteomes" id="UP001152607"/>
    </source>
</evidence>
<protein>
    <submittedName>
        <fullName evidence="2">Uncharacterized protein</fullName>
    </submittedName>
</protein>
<organism evidence="2 3">
    <name type="scientific">Periconia digitata</name>
    <dbReference type="NCBI Taxonomy" id="1303443"/>
    <lineage>
        <taxon>Eukaryota</taxon>
        <taxon>Fungi</taxon>
        <taxon>Dikarya</taxon>
        <taxon>Ascomycota</taxon>
        <taxon>Pezizomycotina</taxon>
        <taxon>Dothideomycetes</taxon>
        <taxon>Pleosporomycetidae</taxon>
        <taxon>Pleosporales</taxon>
        <taxon>Massarineae</taxon>
        <taxon>Periconiaceae</taxon>
        <taxon>Periconia</taxon>
    </lineage>
</organism>
<comment type="caution">
    <text evidence="2">The sequence shown here is derived from an EMBL/GenBank/DDBJ whole genome shotgun (WGS) entry which is preliminary data.</text>
</comment>
<gene>
    <name evidence="2" type="ORF">PDIGIT_LOCUS5862</name>
</gene>
<feature type="compositionally biased region" description="Basic residues" evidence="1">
    <location>
        <begin position="339"/>
        <end position="348"/>
    </location>
</feature>
<feature type="compositionally biased region" description="Low complexity" evidence="1">
    <location>
        <begin position="122"/>
        <end position="137"/>
    </location>
</feature>
<sequence>MELIIPTSPNLGDTTPVTPKSPYWVESKIDRSSWEEFTFSNGETRLVPPDFKHEDYIIDFSSPPASPTDSEYSGSSATDPEGYSDSNASHSSDEVDEAVPSNPPSHFASPQNSPTDPPTPKDTPSSTAGAGSSTTAPRNMVLSIRTTPYLPIVPISTLPPPPSPTTTLKNIVGPLLAVKHNNPNHDAIAEPFCQYLYDTPLTTTTLPLVIPALIDHFAVTQRIATNIAYFHAQGKTTDKHYEDMLAHILVNPRKWRGERGAWVYSDWLFDRIVVKFAEMKRDAAREKGGNSRGDGKGRGRSGSRGRYTSHGDKSRGYGRGSGKSGGDSGNKEGVGSGRGRGRGSSRGRRGGEGDGSQRRGGQ</sequence>
<feature type="compositionally biased region" description="Polar residues" evidence="1">
    <location>
        <begin position="67"/>
        <end position="90"/>
    </location>
</feature>
<keyword evidence="3" id="KW-1185">Reference proteome</keyword>
<feature type="compositionally biased region" description="Basic and acidic residues" evidence="1">
    <location>
        <begin position="282"/>
        <end position="297"/>
    </location>
</feature>
<evidence type="ECO:0000256" key="1">
    <source>
        <dbReference type="SAM" id="MobiDB-lite"/>
    </source>
</evidence>